<accession>A0A6J1A3Z0</accession>
<dbReference type="Pfam" id="PF07727">
    <property type="entry name" value="RVT_2"/>
    <property type="match status" value="1"/>
</dbReference>
<dbReference type="PANTHER" id="PTHR11439">
    <property type="entry name" value="GAG-POL-RELATED RETROTRANSPOSON"/>
    <property type="match status" value="1"/>
</dbReference>
<evidence type="ECO:0000259" key="1">
    <source>
        <dbReference type="Pfam" id="PF07727"/>
    </source>
</evidence>
<dbReference type="PANTHER" id="PTHR11439:SF502">
    <property type="entry name" value="SECRETED RXLR EFFECTOR PROTEIN 161-LIKE"/>
    <property type="match status" value="1"/>
</dbReference>
<protein>
    <submittedName>
        <fullName evidence="4">Uncharacterized protein LOC110414763</fullName>
    </submittedName>
</protein>
<evidence type="ECO:0000259" key="2">
    <source>
        <dbReference type="Pfam" id="PF22936"/>
    </source>
</evidence>
<keyword evidence="3" id="KW-1185">Reference proteome</keyword>
<proteinExistence type="predicted"/>
<feature type="domain" description="Reverse transcriptase Ty1/copia-type" evidence="1">
    <location>
        <begin position="93"/>
        <end position="178"/>
    </location>
</feature>
<dbReference type="Proteomes" id="UP000504621">
    <property type="component" value="Unplaced"/>
</dbReference>
<gene>
    <name evidence="4" type="primary">LOC110414763</name>
</gene>
<organism evidence="3 4">
    <name type="scientific">Herrania umbratica</name>
    <dbReference type="NCBI Taxonomy" id="108875"/>
    <lineage>
        <taxon>Eukaryota</taxon>
        <taxon>Viridiplantae</taxon>
        <taxon>Streptophyta</taxon>
        <taxon>Embryophyta</taxon>
        <taxon>Tracheophyta</taxon>
        <taxon>Spermatophyta</taxon>
        <taxon>Magnoliopsida</taxon>
        <taxon>eudicotyledons</taxon>
        <taxon>Gunneridae</taxon>
        <taxon>Pentapetalae</taxon>
        <taxon>rosids</taxon>
        <taxon>malvids</taxon>
        <taxon>Malvales</taxon>
        <taxon>Malvaceae</taxon>
        <taxon>Byttnerioideae</taxon>
        <taxon>Herrania</taxon>
    </lineage>
</organism>
<sequence length="304" mass="34383">MAVAKHTEAANEHLFMAKTTVVPKKNVWLVDSGCSNHMIGDDQISITLDRNFKARVEIGNGLYLKIIGSGTLTVETLTSTKFISEVYYVHENTNGFVTLIVSFNVDDLLVMGPNSYVLNDFKMQMKLEFNMIDLGEMSYFLGMEFIQSPKYIYIHQSKYAKELLKMFNMEACKMVDTSLVSGDKFCKNDQALATISSIYRSLIGSLLYLTASMPDIMYSACVLSRYMQAPSKIHSFAAKRLFRYIKCTIRYGLKFSKNESKELVGYCNIDWARCLDDSKSTSGFCFSFGSAIFSWNSMKQKAVA</sequence>
<dbReference type="OrthoDB" id="992938at2759"/>
<evidence type="ECO:0000313" key="4">
    <source>
        <dbReference type="RefSeq" id="XP_021281842.1"/>
    </source>
</evidence>
<name>A0A6J1A3Z0_9ROSI</name>
<dbReference type="RefSeq" id="XP_021281842.1">
    <property type="nucleotide sequence ID" value="XM_021426167.1"/>
</dbReference>
<dbReference type="Pfam" id="PF22936">
    <property type="entry name" value="Pol_BBD"/>
    <property type="match status" value="1"/>
</dbReference>
<dbReference type="InterPro" id="IPR054722">
    <property type="entry name" value="PolX-like_BBD"/>
</dbReference>
<evidence type="ECO:0000313" key="3">
    <source>
        <dbReference type="Proteomes" id="UP000504621"/>
    </source>
</evidence>
<dbReference type="GeneID" id="110414763"/>
<dbReference type="InterPro" id="IPR013103">
    <property type="entry name" value="RVT_2"/>
</dbReference>
<feature type="domain" description="Retrovirus-related Pol polyprotein from transposon TNT 1-94-like beta-barrel" evidence="2">
    <location>
        <begin position="28"/>
        <end position="91"/>
    </location>
</feature>
<dbReference type="AlphaFoldDB" id="A0A6J1A3Z0"/>
<reference evidence="4" key="1">
    <citation type="submission" date="2025-08" db="UniProtKB">
        <authorList>
            <consortium name="RefSeq"/>
        </authorList>
    </citation>
    <scope>IDENTIFICATION</scope>
    <source>
        <tissue evidence="4">Leaf</tissue>
    </source>
</reference>